<reference evidence="1" key="1">
    <citation type="journal article" date="2015" name="Nature">
        <title>Complex archaea that bridge the gap between prokaryotes and eukaryotes.</title>
        <authorList>
            <person name="Spang A."/>
            <person name="Saw J.H."/>
            <person name="Jorgensen S.L."/>
            <person name="Zaremba-Niedzwiedzka K."/>
            <person name="Martijn J."/>
            <person name="Lind A.E."/>
            <person name="van Eijk R."/>
            <person name="Schleper C."/>
            <person name="Guy L."/>
            <person name="Ettema T.J."/>
        </authorList>
    </citation>
    <scope>NUCLEOTIDE SEQUENCE</scope>
</reference>
<dbReference type="EMBL" id="LAZR01019300">
    <property type="protein sequence ID" value="KKL93052.1"/>
    <property type="molecule type" value="Genomic_DNA"/>
</dbReference>
<dbReference type="AlphaFoldDB" id="A0A0F9J1G6"/>
<name>A0A0F9J1G6_9ZZZZ</name>
<protein>
    <submittedName>
        <fullName evidence="1">Uncharacterized protein</fullName>
    </submittedName>
</protein>
<accession>A0A0F9J1G6</accession>
<organism evidence="1">
    <name type="scientific">marine sediment metagenome</name>
    <dbReference type="NCBI Taxonomy" id="412755"/>
    <lineage>
        <taxon>unclassified sequences</taxon>
        <taxon>metagenomes</taxon>
        <taxon>ecological metagenomes</taxon>
    </lineage>
</organism>
<feature type="non-terminal residue" evidence="1">
    <location>
        <position position="59"/>
    </location>
</feature>
<gene>
    <name evidence="1" type="ORF">LCGC14_1878580</name>
</gene>
<sequence length="59" mass="6837">MVWKEVKKLTAEESDYISKRAVKKKFSPMFSRGHTRKGKELNQAINCKKTVEKPLTPSQ</sequence>
<proteinExistence type="predicted"/>
<evidence type="ECO:0000313" key="1">
    <source>
        <dbReference type="EMBL" id="KKL93052.1"/>
    </source>
</evidence>
<comment type="caution">
    <text evidence="1">The sequence shown here is derived from an EMBL/GenBank/DDBJ whole genome shotgun (WGS) entry which is preliminary data.</text>
</comment>